<keyword evidence="2" id="KW-0812">Transmembrane</keyword>
<gene>
    <name evidence="3" type="ORF">C8A01DRAFT_17891</name>
</gene>
<evidence type="ECO:0000256" key="2">
    <source>
        <dbReference type="SAM" id="Phobius"/>
    </source>
</evidence>
<keyword evidence="2" id="KW-0472">Membrane</keyword>
<dbReference type="AlphaFoldDB" id="A0AAN6PBR9"/>
<dbReference type="Proteomes" id="UP001303115">
    <property type="component" value="Unassembled WGS sequence"/>
</dbReference>
<dbReference type="EMBL" id="MU854444">
    <property type="protein sequence ID" value="KAK4035433.1"/>
    <property type="molecule type" value="Genomic_DNA"/>
</dbReference>
<feature type="transmembrane region" description="Helical" evidence="2">
    <location>
        <begin position="79"/>
        <end position="98"/>
    </location>
</feature>
<keyword evidence="2" id="KW-1133">Transmembrane helix</keyword>
<organism evidence="3 4">
    <name type="scientific">Parachaetomium inaequale</name>
    <dbReference type="NCBI Taxonomy" id="2588326"/>
    <lineage>
        <taxon>Eukaryota</taxon>
        <taxon>Fungi</taxon>
        <taxon>Dikarya</taxon>
        <taxon>Ascomycota</taxon>
        <taxon>Pezizomycotina</taxon>
        <taxon>Sordariomycetes</taxon>
        <taxon>Sordariomycetidae</taxon>
        <taxon>Sordariales</taxon>
        <taxon>Chaetomiaceae</taxon>
        <taxon>Parachaetomium</taxon>
    </lineage>
</organism>
<evidence type="ECO:0000313" key="4">
    <source>
        <dbReference type="Proteomes" id="UP001303115"/>
    </source>
</evidence>
<sequence length="196" mass="21060">MGAQGLIAVGVPPQPLWLLYIKIAVLVISLIVLALSAYALSLFAAGAGGMDIFIAILSFIVYGTAGALELWAPQHFYRIGALIGYILTVIFWLAAWAWSASEASIWLRGVGWYYGHSYYNSLGGALGGCAGLGAIAWILTIVHLAFFIRACVVDTTAGSGQAELGQVKAEVPPQQYQQPYPEQQPYPAQQQPYPPQ</sequence>
<evidence type="ECO:0000256" key="1">
    <source>
        <dbReference type="SAM" id="MobiDB-lite"/>
    </source>
</evidence>
<reference evidence="4" key="1">
    <citation type="journal article" date="2023" name="Mol. Phylogenet. Evol.">
        <title>Genome-scale phylogeny and comparative genomics of the fungal order Sordariales.</title>
        <authorList>
            <person name="Hensen N."/>
            <person name="Bonometti L."/>
            <person name="Westerberg I."/>
            <person name="Brannstrom I.O."/>
            <person name="Guillou S."/>
            <person name="Cros-Aarteil S."/>
            <person name="Calhoun S."/>
            <person name="Haridas S."/>
            <person name="Kuo A."/>
            <person name="Mondo S."/>
            <person name="Pangilinan J."/>
            <person name="Riley R."/>
            <person name="LaButti K."/>
            <person name="Andreopoulos B."/>
            <person name="Lipzen A."/>
            <person name="Chen C."/>
            <person name="Yan M."/>
            <person name="Daum C."/>
            <person name="Ng V."/>
            <person name="Clum A."/>
            <person name="Steindorff A."/>
            <person name="Ohm R.A."/>
            <person name="Martin F."/>
            <person name="Silar P."/>
            <person name="Natvig D.O."/>
            <person name="Lalanne C."/>
            <person name="Gautier V."/>
            <person name="Ament-Velasquez S.L."/>
            <person name="Kruys A."/>
            <person name="Hutchinson M.I."/>
            <person name="Powell A.J."/>
            <person name="Barry K."/>
            <person name="Miller A.N."/>
            <person name="Grigoriev I.V."/>
            <person name="Debuchy R."/>
            <person name="Gladieux P."/>
            <person name="Hiltunen Thoren M."/>
            <person name="Johannesson H."/>
        </authorList>
    </citation>
    <scope>NUCLEOTIDE SEQUENCE [LARGE SCALE GENOMIC DNA]</scope>
    <source>
        <strain evidence="4">CBS 284.82</strain>
    </source>
</reference>
<evidence type="ECO:0000313" key="3">
    <source>
        <dbReference type="EMBL" id="KAK4035433.1"/>
    </source>
</evidence>
<protein>
    <recommendedName>
        <fullName evidence="5">MARVEL domain-containing protein</fullName>
    </recommendedName>
</protein>
<feature type="transmembrane region" description="Helical" evidence="2">
    <location>
        <begin position="23"/>
        <end position="46"/>
    </location>
</feature>
<proteinExistence type="predicted"/>
<keyword evidence="4" id="KW-1185">Reference proteome</keyword>
<feature type="region of interest" description="Disordered" evidence="1">
    <location>
        <begin position="177"/>
        <end position="196"/>
    </location>
</feature>
<name>A0AAN6PBR9_9PEZI</name>
<comment type="caution">
    <text evidence="3">The sequence shown here is derived from an EMBL/GenBank/DDBJ whole genome shotgun (WGS) entry which is preliminary data.</text>
</comment>
<evidence type="ECO:0008006" key="5">
    <source>
        <dbReference type="Google" id="ProtNLM"/>
    </source>
</evidence>
<feature type="transmembrane region" description="Helical" evidence="2">
    <location>
        <begin position="118"/>
        <end position="139"/>
    </location>
</feature>
<accession>A0AAN6PBR9</accession>